<reference evidence="4 5" key="1">
    <citation type="submission" date="2016-02" db="EMBL/GenBank/DDBJ databases">
        <title>Genome analysis of coral dinoflagellate symbionts highlights evolutionary adaptations to a symbiotic lifestyle.</title>
        <authorList>
            <person name="Aranda M."/>
            <person name="Li Y."/>
            <person name="Liew Y.J."/>
            <person name="Baumgarten S."/>
            <person name="Simakov O."/>
            <person name="Wilson M."/>
            <person name="Piel J."/>
            <person name="Ashoor H."/>
            <person name="Bougouffa S."/>
            <person name="Bajic V.B."/>
            <person name="Ryu T."/>
            <person name="Ravasi T."/>
            <person name="Bayer T."/>
            <person name="Micklem G."/>
            <person name="Kim H."/>
            <person name="Bhak J."/>
            <person name="Lajeunesse T.C."/>
            <person name="Voolstra C.R."/>
        </authorList>
    </citation>
    <scope>NUCLEOTIDE SEQUENCE [LARGE SCALE GENOMIC DNA]</scope>
    <source>
        <strain evidence="4 5">CCMP2467</strain>
    </source>
</reference>
<dbReference type="EMBL" id="LSRX01000109">
    <property type="protein sequence ID" value="OLQ08857.1"/>
    <property type="molecule type" value="Genomic_DNA"/>
</dbReference>
<dbReference type="SUPFAM" id="SSF56988">
    <property type="entry name" value="Anthrax protective antigen"/>
    <property type="match status" value="2"/>
</dbReference>
<feature type="signal peptide" evidence="2">
    <location>
        <begin position="1"/>
        <end position="24"/>
    </location>
</feature>
<keyword evidence="2" id="KW-0732">Signal</keyword>
<evidence type="ECO:0000259" key="3">
    <source>
        <dbReference type="PROSITE" id="PS51820"/>
    </source>
</evidence>
<evidence type="ECO:0000313" key="5">
    <source>
        <dbReference type="Proteomes" id="UP000186817"/>
    </source>
</evidence>
<keyword evidence="5" id="KW-1185">Reference proteome</keyword>
<gene>
    <name evidence="4" type="ORF">AK812_SmicGene7642</name>
</gene>
<dbReference type="SMART" id="SM00758">
    <property type="entry name" value="PA14"/>
    <property type="match status" value="2"/>
</dbReference>
<protein>
    <recommendedName>
        <fullName evidence="3">PA14 domain-containing protein</fullName>
    </recommendedName>
</protein>
<dbReference type="PROSITE" id="PS51820">
    <property type="entry name" value="PA14"/>
    <property type="match status" value="2"/>
</dbReference>
<dbReference type="Pfam" id="PF07691">
    <property type="entry name" value="PA14"/>
    <property type="match status" value="2"/>
</dbReference>
<dbReference type="AlphaFoldDB" id="A0A1Q9EN90"/>
<dbReference type="InterPro" id="IPR011658">
    <property type="entry name" value="PA14_dom"/>
</dbReference>
<proteinExistence type="predicted"/>
<sequence length="920" mass="99207">MKQFLGQWQSCWLMMWATFSVASAMKTAQELSTNSSQAAIAVHSMAVQTALVARSSRSKMSVGENTDFTSADEELDAVVSAKFLGDVVEVASSAGSTLASAGMAIGSAIGNAAVVVGNHVVKTAETMFESLPGPIQDAANSIGNVALGAINAAVDAGEMVAATTVNLAGTALDHATRSLEEGAKLSSKVGKFIADKAAALGGEIAKLGPLAAGLASAAWDQIKKFVNCLREQFSLCSVLIGDRRETQLRSSGGMMAPCIPGHGATGMHGACEPGDPVGPGEGSPRCEPRSGGSGCFSPLGLLTQQCEAPRQQPSAAYDWLSLPGLFQVISNGDLLCSDNMGSCRRSFDAKDHAVKLTIFLATGDQADDGHVYVTHRGYNKSPQIFGSDGHPVPGTQHAYAVNDRYAQWHCGGIQEILGTCPGMTAGDGFLQIGDWRLAALHSHYFTFSHRSLHSDGHTHSGPRRDHHSWDREPHIASSIKFGDRFIEFGHWWRLGEWDDGRHLVLSHRNNRAPIIWRDDGTVRHGPHRGWSLFGRAVGAASGIAFGNGFVQIGKWRIGDVNGVHFSIAVNGKTAEIMISNGGRRYGPRSDWTTFGRPIMDCRVVPDDVNSNVVALKPPLTEGLECDYFYNQAQCHVPDLGALTPAHTEVLPNIYMNHGSFPHVRQTNNFCIRCSGYVSITHAGNYRFYTASDDGSLLYLNGEKIVDNNGCHPEQERSSHHMSLLTGFHHLLVDMCETCCGENLKMRYEGPDTDGSTVAVPASVLKHEPKAFEPGLECEYFYNQAQCHVPDLGALTPAHTEVLPNIYMNHGSFPHVRQTNNFCIRCSGFLTTRAQGAYRFYTASDDGSLLYLNGEKIVDNNGCHGETEKSSESMTLAEGNHHLVVEMCERAGGENLKMRYEGPDTDGSMVAVPASVLMHSK</sequence>
<evidence type="ECO:0000256" key="2">
    <source>
        <dbReference type="SAM" id="SignalP"/>
    </source>
</evidence>
<organism evidence="4 5">
    <name type="scientific">Symbiodinium microadriaticum</name>
    <name type="common">Dinoflagellate</name>
    <name type="synonym">Zooxanthella microadriatica</name>
    <dbReference type="NCBI Taxonomy" id="2951"/>
    <lineage>
        <taxon>Eukaryota</taxon>
        <taxon>Sar</taxon>
        <taxon>Alveolata</taxon>
        <taxon>Dinophyceae</taxon>
        <taxon>Suessiales</taxon>
        <taxon>Symbiodiniaceae</taxon>
        <taxon>Symbiodinium</taxon>
    </lineage>
</organism>
<evidence type="ECO:0000256" key="1">
    <source>
        <dbReference type="SAM" id="MobiDB-lite"/>
    </source>
</evidence>
<accession>A0A1Q9EN90</accession>
<comment type="caution">
    <text evidence="4">The sequence shown here is derived from an EMBL/GenBank/DDBJ whole genome shotgun (WGS) entry which is preliminary data.</text>
</comment>
<dbReference type="InterPro" id="IPR037524">
    <property type="entry name" value="PA14/GLEYA"/>
</dbReference>
<feature type="region of interest" description="Disordered" evidence="1">
    <location>
        <begin position="269"/>
        <end position="289"/>
    </location>
</feature>
<dbReference type="Gene3D" id="3.90.182.10">
    <property type="entry name" value="Toxin - Anthrax Protective Antigen,domain 1"/>
    <property type="match status" value="1"/>
</dbReference>
<feature type="domain" description="PA14" evidence="3">
    <location>
        <begin position="770"/>
        <end position="915"/>
    </location>
</feature>
<dbReference type="OrthoDB" id="415984at2759"/>
<dbReference type="Proteomes" id="UP000186817">
    <property type="component" value="Unassembled WGS sequence"/>
</dbReference>
<feature type="chain" id="PRO_5012638551" description="PA14 domain-containing protein" evidence="2">
    <location>
        <begin position="25"/>
        <end position="920"/>
    </location>
</feature>
<dbReference type="Gene3D" id="2.60.120.260">
    <property type="entry name" value="Galactose-binding domain-like"/>
    <property type="match status" value="1"/>
</dbReference>
<evidence type="ECO:0000313" key="4">
    <source>
        <dbReference type="EMBL" id="OLQ08857.1"/>
    </source>
</evidence>
<name>A0A1Q9EN90_SYMMI</name>
<feature type="domain" description="PA14" evidence="3">
    <location>
        <begin position="618"/>
        <end position="763"/>
    </location>
</feature>